<evidence type="ECO:0000313" key="8">
    <source>
        <dbReference type="EMBL" id="RQP21329.1"/>
    </source>
</evidence>
<dbReference type="SMART" id="SM00387">
    <property type="entry name" value="HATPase_c"/>
    <property type="match status" value="1"/>
</dbReference>
<evidence type="ECO:0000256" key="2">
    <source>
        <dbReference type="ARBA" id="ARBA00012438"/>
    </source>
</evidence>
<name>A0A3N7JIR0_9BURK</name>
<evidence type="ECO:0000313" key="9">
    <source>
        <dbReference type="Proteomes" id="UP000267464"/>
    </source>
</evidence>
<evidence type="ECO:0000256" key="6">
    <source>
        <dbReference type="ARBA" id="ARBA00023012"/>
    </source>
</evidence>
<dbReference type="InterPro" id="IPR050351">
    <property type="entry name" value="BphY/WalK/GraS-like"/>
</dbReference>
<evidence type="ECO:0000256" key="1">
    <source>
        <dbReference type="ARBA" id="ARBA00000085"/>
    </source>
</evidence>
<dbReference type="PRINTS" id="PR00344">
    <property type="entry name" value="BCTRLSENSOR"/>
</dbReference>
<dbReference type="AlphaFoldDB" id="A0A3N7JIR0"/>
<dbReference type="InterPro" id="IPR036097">
    <property type="entry name" value="HisK_dim/P_sf"/>
</dbReference>
<dbReference type="RefSeq" id="WP_124543697.1">
    <property type="nucleotide sequence ID" value="NZ_QUSW01000011.1"/>
</dbReference>
<gene>
    <name evidence="8" type="ORF">DZC73_27925</name>
</gene>
<evidence type="ECO:0000259" key="7">
    <source>
        <dbReference type="PROSITE" id="PS50109"/>
    </source>
</evidence>
<dbReference type="GO" id="GO:0016036">
    <property type="term" value="P:cellular response to phosphate starvation"/>
    <property type="evidence" value="ECO:0007669"/>
    <property type="project" value="TreeGrafter"/>
</dbReference>
<reference evidence="8 9" key="1">
    <citation type="submission" date="2018-08" db="EMBL/GenBank/DDBJ databases">
        <authorList>
            <person name="Khan S.A."/>
            <person name="Jeon C.O."/>
            <person name="Chun B.H."/>
            <person name="Jeong S.E."/>
        </authorList>
    </citation>
    <scope>NUCLEOTIDE SEQUENCE [LARGE SCALE GENOMIC DNA]</scope>
    <source>
        <strain evidence="8 9">S-16</strain>
    </source>
</reference>
<dbReference type="OrthoDB" id="8807260at2"/>
<accession>A0A3N7JIR0</accession>
<dbReference type="GO" id="GO:0005886">
    <property type="term" value="C:plasma membrane"/>
    <property type="evidence" value="ECO:0007669"/>
    <property type="project" value="TreeGrafter"/>
</dbReference>
<dbReference type="EC" id="2.7.13.3" evidence="2"/>
<dbReference type="SMART" id="SM00388">
    <property type="entry name" value="HisKA"/>
    <property type="match status" value="1"/>
</dbReference>
<dbReference type="Pfam" id="PF00512">
    <property type="entry name" value="HisKA"/>
    <property type="match status" value="1"/>
</dbReference>
<dbReference type="InterPro" id="IPR036890">
    <property type="entry name" value="HATPase_C_sf"/>
</dbReference>
<dbReference type="PANTHER" id="PTHR45453:SF1">
    <property type="entry name" value="PHOSPHATE REGULON SENSOR PROTEIN PHOR"/>
    <property type="match status" value="1"/>
</dbReference>
<dbReference type="GO" id="GO:0000155">
    <property type="term" value="F:phosphorelay sensor kinase activity"/>
    <property type="evidence" value="ECO:0007669"/>
    <property type="project" value="InterPro"/>
</dbReference>
<evidence type="ECO:0000256" key="4">
    <source>
        <dbReference type="ARBA" id="ARBA00022679"/>
    </source>
</evidence>
<dbReference type="Gene3D" id="1.10.287.130">
    <property type="match status" value="1"/>
</dbReference>
<dbReference type="SUPFAM" id="SSF47384">
    <property type="entry name" value="Homodimeric domain of signal transducing histidine kinase"/>
    <property type="match status" value="1"/>
</dbReference>
<keyword evidence="9" id="KW-1185">Reference proteome</keyword>
<dbReference type="Pfam" id="PF02518">
    <property type="entry name" value="HATPase_c"/>
    <property type="match status" value="1"/>
</dbReference>
<dbReference type="EMBL" id="QUSW01000011">
    <property type="protein sequence ID" value="RQP21329.1"/>
    <property type="molecule type" value="Genomic_DNA"/>
</dbReference>
<proteinExistence type="predicted"/>
<dbReference type="Proteomes" id="UP000267464">
    <property type="component" value="Unassembled WGS sequence"/>
</dbReference>
<dbReference type="PANTHER" id="PTHR45453">
    <property type="entry name" value="PHOSPHATE REGULON SENSOR PROTEIN PHOR"/>
    <property type="match status" value="1"/>
</dbReference>
<keyword evidence="6" id="KW-0902">Two-component regulatory system</keyword>
<keyword evidence="3" id="KW-0597">Phosphoprotein</keyword>
<dbReference type="InterPro" id="IPR005467">
    <property type="entry name" value="His_kinase_dom"/>
</dbReference>
<dbReference type="SUPFAM" id="SSF55874">
    <property type="entry name" value="ATPase domain of HSP90 chaperone/DNA topoisomerase II/histidine kinase"/>
    <property type="match status" value="1"/>
</dbReference>
<protein>
    <recommendedName>
        <fullName evidence="2">histidine kinase</fullName>
        <ecNumber evidence="2">2.7.13.3</ecNumber>
    </recommendedName>
</protein>
<comment type="caution">
    <text evidence="8">The sequence shown here is derived from an EMBL/GenBank/DDBJ whole genome shotgun (WGS) entry which is preliminary data.</text>
</comment>
<dbReference type="InterPro" id="IPR003661">
    <property type="entry name" value="HisK_dim/P_dom"/>
</dbReference>
<feature type="domain" description="Histidine kinase" evidence="7">
    <location>
        <begin position="104"/>
        <end position="320"/>
    </location>
</feature>
<dbReference type="GO" id="GO:0004721">
    <property type="term" value="F:phosphoprotein phosphatase activity"/>
    <property type="evidence" value="ECO:0007669"/>
    <property type="project" value="TreeGrafter"/>
</dbReference>
<evidence type="ECO:0000256" key="5">
    <source>
        <dbReference type="ARBA" id="ARBA00022777"/>
    </source>
</evidence>
<dbReference type="CDD" id="cd00082">
    <property type="entry name" value="HisKA"/>
    <property type="match status" value="1"/>
</dbReference>
<dbReference type="InterPro" id="IPR004358">
    <property type="entry name" value="Sig_transdc_His_kin-like_C"/>
</dbReference>
<sequence length="338" mass="36547">MTADHDHCPPIEHKSMPDAAASGWVRAKAQPSLATLLSRVGPWAKSDGFASMPAFSRQREAWSEHSCFQDSMPDAESIHAADTIPALRKLLMEVQRRQTEMVSQAAHELRTPLTAQRCIAEKALLKGAQADQLEGAVVAMLEESRHMQHLIDSLLLVAQADGGMLGTPRTPVDASRVAADAVQSIEPLAEVREHPISLRLQGPHFIVADPALLRQALLNLIHNAITHTPSGTRIHVLVQGENLGEVVISVVDNGPGMPKQEAGTGTHRYARRSEDRGTHISLGLGLMIAKSLVRSQGGKTRIFSTPGQGTAIRLHFPASSACLEPAPSANLKRRKDDR</sequence>
<comment type="catalytic activity">
    <reaction evidence="1">
        <text>ATP + protein L-histidine = ADP + protein N-phospho-L-histidine.</text>
        <dbReference type="EC" id="2.7.13.3"/>
    </reaction>
</comment>
<dbReference type="InterPro" id="IPR003594">
    <property type="entry name" value="HATPase_dom"/>
</dbReference>
<dbReference type="CDD" id="cd00075">
    <property type="entry name" value="HATPase"/>
    <property type="match status" value="1"/>
</dbReference>
<organism evidence="8 9">
    <name type="scientific">Piscinibacter terrae</name>
    <dbReference type="NCBI Taxonomy" id="2496871"/>
    <lineage>
        <taxon>Bacteria</taxon>
        <taxon>Pseudomonadati</taxon>
        <taxon>Pseudomonadota</taxon>
        <taxon>Betaproteobacteria</taxon>
        <taxon>Burkholderiales</taxon>
        <taxon>Sphaerotilaceae</taxon>
        <taxon>Piscinibacter</taxon>
    </lineage>
</organism>
<dbReference type="PROSITE" id="PS50109">
    <property type="entry name" value="HIS_KIN"/>
    <property type="match status" value="1"/>
</dbReference>
<evidence type="ECO:0000256" key="3">
    <source>
        <dbReference type="ARBA" id="ARBA00022553"/>
    </source>
</evidence>
<dbReference type="Gene3D" id="3.30.565.10">
    <property type="entry name" value="Histidine kinase-like ATPase, C-terminal domain"/>
    <property type="match status" value="1"/>
</dbReference>
<keyword evidence="5 8" id="KW-0418">Kinase</keyword>
<reference evidence="8 9" key="2">
    <citation type="submission" date="2018-12" db="EMBL/GenBank/DDBJ databases">
        <title>Rhizobacter gummiphilus sp. nov., a rubber-degrading bacterium isolated from the soil of a botanical garden in Japan.</title>
        <authorList>
            <person name="Shunsuke S.S."/>
        </authorList>
    </citation>
    <scope>NUCLEOTIDE SEQUENCE [LARGE SCALE GENOMIC DNA]</scope>
    <source>
        <strain evidence="8 9">S-16</strain>
    </source>
</reference>
<keyword evidence="4" id="KW-0808">Transferase</keyword>